<dbReference type="Gene3D" id="3.20.20.80">
    <property type="entry name" value="Glycosidases"/>
    <property type="match status" value="1"/>
</dbReference>
<dbReference type="InterPro" id="IPR029070">
    <property type="entry name" value="Chitinase_insertion_sf"/>
</dbReference>
<evidence type="ECO:0000256" key="3">
    <source>
        <dbReference type="ARBA" id="ARBA00012729"/>
    </source>
</evidence>
<evidence type="ECO:0000256" key="13">
    <source>
        <dbReference type="SAM" id="SignalP"/>
    </source>
</evidence>
<feature type="chain" id="PRO_5034705381" description="chitinase" evidence="13">
    <location>
        <begin position="20"/>
        <end position="1091"/>
    </location>
</feature>
<dbReference type="GO" id="GO:0008843">
    <property type="term" value="F:endochitinase activity"/>
    <property type="evidence" value="ECO:0007669"/>
    <property type="project" value="UniProtKB-EC"/>
</dbReference>
<dbReference type="Gene3D" id="3.10.50.10">
    <property type="match status" value="1"/>
</dbReference>
<dbReference type="PROSITE" id="PS00026">
    <property type="entry name" value="CHIT_BIND_I_1"/>
    <property type="match status" value="1"/>
</dbReference>
<dbReference type="PANTHER" id="PTHR11177">
    <property type="entry name" value="CHITINASE"/>
    <property type="match status" value="1"/>
</dbReference>
<dbReference type="Gene3D" id="3.30.60.10">
    <property type="entry name" value="Endochitinase-like"/>
    <property type="match status" value="1"/>
</dbReference>
<comment type="caution">
    <text evidence="16">The sequence shown here is derived from an EMBL/GenBank/DDBJ whole genome shotgun (WGS) entry which is preliminary data.</text>
</comment>
<feature type="domain" description="GH18" evidence="15">
    <location>
        <begin position="115"/>
        <end position="474"/>
    </location>
</feature>
<dbReference type="Proteomes" id="UP000606974">
    <property type="component" value="Unassembled WGS sequence"/>
</dbReference>
<accession>A0A8H7AIV1</accession>
<evidence type="ECO:0000256" key="5">
    <source>
        <dbReference type="ARBA" id="ARBA00022801"/>
    </source>
</evidence>
<keyword evidence="6" id="KW-0146">Chitin degradation</keyword>
<dbReference type="CDD" id="cd00035">
    <property type="entry name" value="ChtBD1"/>
    <property type="match status" value="1"/>
</dbReference>
<dbReference type="SUPFAM" id="SSF54556">
    <property type="entry name" value="Chitinase insertion domain"/>
    <property type="match status" value="1"/>
</dbReference>
<evidence type="ECO:0000313" key="16">
    <source>
        <dbReference type="EMBL" id="KAF7507846.1"/>
    </source>
</evidence>
<evidence type="ECO:0000256" key="4">
    <source>
        <dbReference type="ARBA" id="ARBA00022669"/>
    </source>
</evidence>
<feature type="domain" description="Chitin-binding type-1" evidence="14">
    <location>
        <begin position="62"/>
        <end position="110"/>
    </location>
</feature>
<dbReference type="InterPro" id="IPR001002">
    <property type="entry name" value="Chitin-bd_1"/>
</dbReference>
<organism evidence="16 17">
    <name type="scientific">Endocarpon pusillum</name>
    <dbReference type="NCBI Taxonomy" id="364733"/>
    <lineage>
        <taxon>Eukaryota</taxon>
        <taxon>Fungi</taxon>
        <taxon>Dikarya</taxon>
        <taxon>Ascomycota</taxon>
        <taxon>Pezizomycotina</taxon>
        <taxon>Eurotiomycetes</taxon>
        <taxon>Chaetothyriomycetidae</taxon>
        <taxon>Verrucariales</taxon>
        <taxon>Verrucariaceae</taxon>
        <taxon>Endocarpon</taxon>
    </lineage>
</organism>
<proteinExistence type="inferred from homology"/>
<dbReference type="PROSITE" id="PS01095">
    <property type="entry name" value="GH18_1"/>
    <property type="match status" value="1"/>
</dbReference>
<reference evidence="16" key="1">
    <citation type="submission" date="2020-02" db="EMBL/GenBank/DDBJ databases">
        <authorList>
            <person name="Palmer J.M."/>
        </authorList>
    </citation>
    <scope>NUCLEOTIDE SEQUENCE</scope>
    <source>
        <strain evidence="16">EPUS1.4</strain>
        <tissue evidence="16">Thallus</tissue>
    </source>
</reference>
<dbReference type="InterPro" id="IPR017853">
    <property type="entry name" value="GH"/>
</dbReference>
<feature type="region of interest" description="Disordered" evidence="12">
    <location>
        <begin position="1069"/>
        <end position="1091"/>
    </location>
</feature>
<keyword evidence="10" id="KW-1015">Disulfide bond</keyword>
<dbReference type="EC" id="3.2.1.14" evidence="3"/>
<dbReference type="PROSITE" id="PS51910">
    <property type="entry name" value="GH18_2"/>
    <property type="match status" value="1"/>
</dbReference>
<name>A0A8H7AIV1_9EURO</name>
<feature type="disulfide bond" evidence="10">
    <location>
        <begin position="79"/>
        <end position="91"/>
    </location>
</feature>
<dbReference type="AlphaFoldDB" id="A0A8H7AIV1"/>
<comment type="catalytic activity">
    <reaction evidence="1">
        <text>Random endo-hydrolysis of N-acetyl-beta-D-glucosaminide (1-&gt;4)-beta-linkages in chitin and chitodextrins.</text>
        <dbReference type="EC" id="3.2.1.14"/>
    </reaction>
</comment>
<dbReference type="SUPFAM" id="SSF57016">
    <property type="entry name" value="Plant lectins/antimicrobial peptides"/>
    <property type="match status" value="1"/>
</dbReference>
<keyword evidence="7" id="KW-0119">Carbohydrate metabolism</keyword>
<dbReference type="Pfam" id="PF00704">
    <property type="entry name" value="Glyco_hydro_18"/>
    <property type="match status" value="1"/>
</dbReference>
<evidence type="ECO:0000256" key="11">
    <source>
        <dbReference type="RuleBase" id="RU000489"/>
    </source>
</evidence>
<dbReference type="SMART" id="SM00636">
    <property type="entry name" value="Glyco_18"/>
    <property type="match status" value="1"/>
</dbReference>
<evidence type="ECO:0000313" key="17">
    <source>
        <dbReference type="Proteomes" id="UP000606974"/>
    </source>
</evidence>
<keyword evidence="9" id="KW-0624">Polysaccharide degradation</keyword>
<gene>
    <name evidence="16" type="ORF">GJ744_010010</name>
</gene>
<protein>
    <recommendedName>
        <fullName evidence="3">chitinase</fullName>
        <ecNumber evidence="3">3.2.1.14</ecNumber>
    </recommendedName>
</protein>
<feature type="signal peptide" evidence="13">
    <location>
        <begin position="1"/>
        <end position="19"/>
    </location>
</feature>
<dbReference type="PROSITE" id="PS50941">
    <property type="entry name" value="CHIT_BIND_I_2"/>
    <property type="match status" value="1"/>
</dbReference>
<dbReference type="InterPro" id="IPR011583">
    <property type="entry name" value="Chitinase_II/V-like_cat"/>
</dbReference>
<sequence length="1091" mass="118884">MHSLIAAIYFIFLLSIVYAQDDPFSCSPSKPCAIGCCGKNGVCSFGPSSCAPEKCESNCDRKSECDPGWGAKWSQREKCPLNVCCSKFGFCGTTPEFCGSKTVKAPSCSGTSANKRVVGYYEGWSISRKCDTMYPEAIPASAYTHLNFAFAFIDPNSFAVAPMSETDKSLYKRFTGLKDTNPGLQTWIAVGGWSMNDPDQPTKDTFSNLAASNDAQAKFFKSLLSFMATYGFDGVDIDWEYPVAPERSGKPEDFTNLVSFLANLKKALGSSGHTYGLSITLPSSYWYLQHFDIVEIAKHINFFNMMTYDLHGTWDSTNKYIGPVVNAHTNLTEIDLTMDLLWRNNIEPEKVNLGLGFYGRSFTLTNPSCTSPGCGFSGGAEPGSCTANAGTLGYAEIERIIAGGAKMKLDKKAAVQQVVWKSNQWISYDDAETFKMKIDYANKKCLGGIMVWAVSTDDAEGSAAAALSKSTGRQIVAALALNSQAANSISQCVWGECDKACPPGTSAAQRGDKGGKGNAGLYNGCSGPITGGSSRSSRPYCCPQNDVPLCEWRGTAPFCHGRCHDDEVEVSSDTAGTGSYCFTGHKVLCCKSTKSDETIGKCKWYGAAPICTIFSWQHYGCPKGQDELTYSKYGSGGESGCHPFAGYKSFCCGKPPPYTGCDWYYHGNKFWGAVPSFCGGGCPNGKYPIASDPYLCITGAGLFCCDSPKSDLDPAQSTVHNLLNAFNNDPTCKSGNRAFSKRNANAALLEQRQDTKLSTQQQRTLISALSVMAIALRGRSGSKVQSSIKADFEKTLGPNLHLDAQGLVDQLDLFPNSDPNYLTESLVCQGASAGDYLKAQKRTRDKNCYPEDPRTSLKKRTIQQGWNYIDGPDQEPSVATMLFGVIDTPTLLEYLYTRLIRFRGQNEGIIEVAWRIPTGTGTGSHNPGVYRGPDNDPPDNYFVVHLHVDHMYYDSNDGSRWPGVYTVQAFHGQYIPTGRYRVDGNSQTAQGRAGRNDRTDVLECTLDNNGDRDHFYPGWNVDQNDPLSRFGGVLRQRGYVDGTTLDLVGGNGPPNGIYVPLNWGNLQPNGESSSFTPGGTEWRNPHNYPKE</sequence>
<dbReference type="OrthoDB" id="73875at2759"/>
<feature type="disulfide bond" evidence="10">
    <location>
        <begin position="84"/>
        <end position="98"/>
    </location>
</feature>
<dbReference type="EMBL" id="JAACFV010000062">
    <property type="protein sequence ID" value="KAF7507846.1"/>
    <property type="molecule type" value="Genomic_DNA"/>
</dbReference>
<evidence type="ECO:0000256" key="1">
    <source>
        <dbReference type="ARBA" id="ARBA00000822"/>
    </source>
</evidence>
<evidence type="ECO:0000256" key="8">
    <source>
        <dbReference type="ARBA" id="ARBA00023295"/>
    </source>
</evidence>
<dbReference type="SMART" id="SM00270">
    <property type="entry name" value="ChtBD1"/>
    <property type="match status" value="1"/>
</dbReference>
<evidence type="ECO:0000259" key="15">
    <source>
        <dbReference type="PROSITE" id="PS51910"/>
    </source>
</evidence>
<evidence type="ECO:0000256" key="6">
    <source>
        <dbReference type="ARBA" id="ARBA00023024"/>
    </source>
</evidence>
<dbReference type="Pfam" id="PF00187">
    <property type="entry name" value="Chitin_bind_1"/>
    <property type="match status" value="1"/>
</dbReference>
<comment type="caution">
    <text evidence="10">Lacks conserved residue(s) required for the propagation of feature annotation.</text>
</comment>
<keyword evidence="4 10" id="KW-0147">Chitin-binding</keyword>
<dbReference type="InterPro" id="IPR036861">
    <property type="entry name" value="Endochitinase-like_sf"/>
</dbReference>
<dbReference type="InterPro" id="IPR050314">
    <property type="entry name" value="Glycosyl_Hydrlase_18"/>
</dbReference>
<dbReference type="InterPro" id="IPR018371">
    <property type="entry name" value="Chitin-binding_1_CS"/>
</dbReference>
<dbReference type="PANTHER" id="PTHR11177:SF333">
    <property type="entry name" value="CHITINASE"/>
    <property type="match status" value="1"/>
</dbReference>
<dbReference type="GO" id="GO:0008061">
    <property type="term" value="F:chitin binding"/>
    <property type="evidence" value="ECO:0007669"/>
    <property type="project" value="UniProtKB-UniRule"/>
</dbReference>
<evidence type="ECO:0000256" key="2">
    <source>
        <dbReference type="ARBA" id="ARBA00008682"/>
    </source>
</evidence>
<evidence type="ECO:0000256" key="10">
    <source>
        <dbReference type="PROSITE-ProRule" id="PRU00261"/>
    </source>
</evidence>
<keyword evidence="8 11" id="KW-0326">Glycosidase</keyword>
<keyword evidence="5 11" id="KW-0378">Hydrolase</keyword>
<dbReference type="InterPro" id="IPR001579">
    <property type="entry name" value="Glyco_hydro_18_chit_AS"/>
</dbReference>
<evidence type="ECO:0000256" key="7">
    <source>
        <dbReference type="ARBA" id="ARBA00023277"/>
    </source>
</evidence>
<comment type="similarity">
    <text evidence="2">Belongs to the glycosyl hydrolase 18 family. Chitinase class V subfamily.</text>
</comment>
<dbReference type="GO" id="GO:0006032">
    <property type="term" value="P:chitin catabolic process"/>
    <property type="evidence" value="ECO:0007669"/>
    <property type="project" value="UniProtKB-KW"/>
</dbReference>
<dbReference type="CDD" id="cd06922">
    <property type="entry name" value="ChtBD1_GH18_1"/>
    <property type="match status" value="1"/>
</dbReference>
<evidence type="ECO:0000256" key="12">
    <source>
        <dbReference type="SAM" id="MobiDB-lite"/>
    </source>
</evidence>
<dbReference type="GO" id="GO:0000272">
    <property type="term" value="P:polysaccharide catabolic process"/>
    <property type="evidence" value="ECO:0007669"/>
    <property type="project" value="UniProtKB-KW"/>
</dbReference>
<dbReference type="InterPro" id="IPR001223">
    <property type="entry name" value="Glyco_hydro18_cat"/>
</dbReference>
<evidence type="ECO:0000259" key="14">
    <source>
        <dbReference type="PROSITE" id="PS50941"/>
    </source>
</evidence>
<dbReference type="SUPFAM" id="SSF51445">
    <property type="entry name" value="(Trans)glycosidases"/>
    <property type="match status" value="1"/>
</dbReference>
<keyword evidence="13" id="KW-0732">Signal</keyword>
<keyword evidence="17" id="KW-1185">Reference proteome</keyword>
<evidence type="ECO:0000256" key="9">
    <source>
        <dbReference type="ARBA" id="ARBA00023326"/>
    </source>
</evidence>